<evidence type="ECO:0000313" key="1">
    <source>
        <dbReference type="EMBL" id="CAB4147755.1"/>
    </source>
</evidence>
<reference evidence="1" key="1">
    <citation type="submission" date="2020-04" db="EMBL/GenBank/DDBJ databases">
        <authorList>
            <person name="Chiriac C."/>
            <person name="Salcher M."/>
            <person name="Ghai R."/>
            <person name="Kavagutti S V."/>
        </authorList>
    </citation>
    <scope>NUCLEOTIDE SEQUENCE</scope>
</reference>
<protein>
    <submittedName>
        <fullName evidence="1">Uncharacterized protein</fullName>
    </submittedName>
</protein>
<sequence length="77" mass="8790">MPTIYTTKKSNTHLHGREILHHIATESPVGASIVIWCNEDGLQMYSAEPAEATVRWIERMLDLAKETLAREIRRSSK</sequence>
<proteinExistence type="predicted"/>
<name>A0A6J5MKR8_9CAUD</name>
<dbReference type="EMBL" id="LR796491">
    <property type="protein sequence ID" value="CAB4147755.1"/>
    <property type="molecule type" value="Genomic_DNA"/>
</dbReference>
<accession>A0A6J5MKR8</accession>
<organism evidence="1">
    <name type="scientific">uncultured Caudovirales phage</name>
    <dbReference type="NCBI Taxonomy" id="2100421"/>
    <lineage>
        <taxon>Viruses</taxon>
        <taxon>Duplodnaviria</taxon>
        <taxon>Heunggongvirae</taxon>
        <taxon>Uroviricota</taxon>
        <taxon>Caudoviricetes</taxon>
        <taxon>Peduoviridae</taxon>
        <taxon>Maltschvirus</taxon>
        <taxon>Maltschvirus maltsch</taxon>
    </lineage>
</organism>
<gene>
    <name evidence="1" type="ORF">UFOVP506_44</name>
</gene>